<dbReference type="FunFam" id="3.10.20.810:FF:000001">
    <property type="entry name" value="Histidine biosynthesis bifunctional protein HisIE"/>
    <property type="match status" value="1"/>
</dbReference>
<dbReference type="EMBL" id="UINC01022033">
    <property type="protein sequence ID" value="SVA90827.1"/>
    <property type="molecule type" value="Genomic_DNA"/>
</dbReference>
<dbReference type="EC" id="3.5.4.19" evidence="3"/>
<dbReference type="PANTHER" id="PTHR42945">
    <property type="entry name" value="HISTIDINE BIOSYNTHESIS BIFUNCTIONAL PROTEIN"/>
    <property type="match status" value="1"/>
</dbReference>
<name>A0A381ZQ00_9ZZZZ</name>
<dbReference type="GO" id="GO:0004636">
    <property type="term" value="F:phosphoribosyl-ATP diphosphatase activity"/>
    <property type="evidence" value="ECO:0007669"/>
    <property type="project" value="UniProtKB-ARBA"/>
</dbReference>
<dbReference type="SUPFAM" id="SSF141734">
    <property type="entry name" value="HisI-like"/>
    <property type="match status" value="1"/>
</dbReference>
<dbReference type="NCBIfam" id="NF000768">
    <property type="entry name" value="PRK00051.1"/>
    <property type="match status" value="1"/>
</dbReference>
<dbReference type="GO" id="GO:0000105">
    <property type="term" value="P:L-histidine biosynthetic process"/>
    <property type="evidence" value="ECO:0007669"/>
    <property type="project" value="UniProtKB-UniPathway"/>
</dbReference>
<evidence type="ECO:0000256" key="7">
    <source>
        <dbReference type="ARBA" id="ARBA00022801"/>
    </source>
</evidence>
<evidence type="ECO:0000256" key="2">
    <source>
        <dbReference type="ARBA" id="ARBA00005169"/>
    </source>
</evidence>
<keyword evidence="7" id="KW-0378">Hydrolase</keyword>
<protein>
    <recommendedName>
        <fullName evidence="4">Histidine biosynthesis bifunctional protein HisIE</fullName>
        <ecNumber evidence="3">3.5.4.19</ecNumber>
    </recommendedName>
</protein>
<gene>
    <name evidence="10" type="ORF">METZ01_LOCUS143681</name>
</gene>
<feature type="domain" description="Phosphoribosyl-AMP cyclohydrolase" evidence="9">
    <location>
        <begin position="32"/>
        <end position="107"/>
    </location>
</feature>
<dbReference type="PANTHER" id="PTHR42945:SF1">
    <property type="entry name" value="HISTIDINE BIOSYNTHESIS BIFUNCTIONAL PROTEIN HIS7"/>
    <property type="match status" value="1"/>
</dbReference>
<evidence type="ECO:0000313" key="10">
    <source>
        <dbReference type="EMBL" id="SVA90827.1"/>
    </source>
</evidence>
<dbReference type="Pfam" id="PF01502">
    <property type="entry name" value="PRA-CH"/>
    <property type="match status" value="1"/>
</dbReference>
<proteinExistence type="inferred from homology"/>
<comment type="catalytic activity">
    <reaction evidence="1">
        <text>1-(5-phospho-beta-D-ribosyl)-5'-AMP + H2O = 1-(5-phospho-beta-D-ribosyl)-5-[(5-phospho-beta-D-ribosylamino)methylideneamino]imidazole-4-carboxamide</text>
        <dbReference type="Rhea" id="RHEA:20049"/>
        <dbReference type="ChEBI" id="CHEBI:15377"/>
        <dbReference type="ChEBI" id="CHEBI:58435"/>
        <dbReference type="ChEBI" id="CHEBI:59457"/>
        <dbReference type="EC" id="3.5.4.19"/>
    </reaction>
</comment>
<evidence type="ECO:0000259" key="9">
    <source>
        <dbReference type="Pfam" id="PF01502"/>
    </source>
</evidence>
<dbReference type="AlphaFoldDB" id="A0A381ZQ00"/>
<evidence type="ECO:0000256" key="8">
    <source>
        <dbReference type="ARBA" id="ARBA00023102"/>
    </source>
</evidence>
<comment type="pathway">
    <text evidence="2">Amino-acid biosynthesis; L-histidine biosynthesis; L-histidine from 5-phospho-alpha-D-ribose 1-diphosphate: step 3/9.</text>
</comment>
<dbReference type="HAMAP" id="MF_01021">
    <property type="entry name" value="HisI"/>
    <property type="match status" value="1"/>
</dbReference>
<dbReference type="GO" id="GO:0004635">
    <property type="term" value="F:phosphoribosyl-AMP cyclohydrolase activity"/>
    <property type="evidence" value="ECO:0007669"/>
    <property type="project" value="UniProtKB-EC"/>
</dbReference>
<accession>A0A381ZQ00</accession>
<keyword evidence="6" id="KW-0028">Amino-acid biosynthesis</keyword>
<evidence type="ECO:0000256" key="4">
    <source>
        <dbReference type="ARBA" id="ARBA00017720"/>
    </source>
</evidence>
<evidence type="ECO:0000256" key="5">
    <source>
        <dbReference type="ARBA" id="ARBA00022490"/>
    </source>
</evidence>
<dbReference type="InterPro" id="IPR026660">
    <property type="entry name" value="PRA-CH"/>
</dbReference>
<evidence type="ECO:0000256" key="1">
    <source>
        <dbReference type="ARBA" id="ARBA00000024"/>
    </source>
</evidence>
<evidence type="ECO:0000256" key="6">
    <source>
        <dbReference type="ARBA" id="ARBA00022605"/>
    </source>
</evidence>
<dbReference type="UniPathway" id="UPA00031">
    <property type="reaction ID" value="UER00008"/>
</dbReference>
<evidence type="ECO:0000256" key="3">
    <source>
        <dbReference type="ARBA" id="ARBA00012721"/>
    </source>
</evidence>
<keyword evidence="8" id="KW-0368">Histidine biosynthesis</keyword>
<reference evidence="10" key="1">
    <citation type="submission" date="2018-05" db="EMBL/GenBank/DDBJ databases">
        <authorList>
            <person name="Lanie J.A."/>
            <person name="Ng W.-L."/>
            <person name="Kazmierczak K.M."/>
            <person name="Andrzejewski T.M."/>
            <person name="Davidsen T.M."/>
            <person name="Wayne K.J."/>
            <person name="Tettelin H."/>
            <person name="Glass J.I."/>
            <person name="Rusch D."/>
            <person name="Podicherti R."/>
            <person name="Tsui H.-C.T."/>
            <person name="Winkler M.E."/>
        </authorList>
    </citation>
    <scope>NUCLEOTIDE SEQUENCE</scope>
</reference>
<organism evidence="10">
    <name type="scientific">marine metagenome</name>
    <dbReference type="NCBI Taxonomy" id="408172"/>
    <lineage>
        <taxon>unclassified sequences</taxon>
        <taxon>metagenomes</taxon>
        <taxon>ecological metagenomes</taxon>
    </lineage>
</organism>
<sequence>MVEEGKLLAPKFNNDGLIPVVVTEYKTGNVLMLSYMNKEALEKTILTGEGYYWSRSRRLLWKKGETSGMVHEIKELLIDDDQDSVWLKVKVKGLGASCHVGYKSCFYRKLEKTTDESIQLKFIENAKTFDPEIVYTDSQNPTKL</sequence>
<keyword evidence="5" id="KW-0963">Cytoplasm</keyword>
<dbReference type="Gene3D" id="3.10.20.810">
    <property type="entry name" value="Phosphoribosyl-AMP cyclohydrolase"/>
    <property type="match status" value="1"/>
</dbReference>
<dbReference type="InterPro" id="IPR038019">
    <property type="entry name" value="PRib_AMP_CycHydrolase_sf"/>
</dbReference>
<dbReference type="InterPro" id="IPR002496">
    <property type="entry name" value="PRib_AMP_CycHydrolase_dom"/>
</dbReference>